<dbReference type="SUPFAM" id="SSF50475">
    <property type="entry name" value="FMN-binding split barrel"/>
    <property type="match status" value="1"/>
</dbReference>
<dbReference type="SMART" id="SM00903">
    <property type="entry name" value="Flavin_Reduct"/>
    <property type="match status" value="1"/>
</dbReference>
<comment type="caution">
    <text evidence="2">The sequence shown here is derived from an EMBL/GenBank/DDBJ whole genome shotgun (WGS) entry which is preliminary data.</text>
</comment>
<evidence type="ECO:0000313" key="2">
    <source>
        <dbReference type="EMBL" id="RUM98267.1"/>
    </source>
</evidence>
<dbReference type="InterPro" id="IPR012349">
    <property type="entry name" value="Split_barrel_FMN-bd"/>
</dbReference>
<dbReference type="GO" id="GO:0016646">
    <property type="term" value="F:oxidoreductase activity, acting on the CH-NH group of donors, NAD or NADP as acceptor"/>
    <property type="evidence" value="ECO:0007669"/>
    <property type="project" value="UniProtKB-ARBA"/>
</dbReference>
<dbReference type="EMBL" id="RKST01000007">
    <property type="protein sequence ID" value="RUM98267.1"/>
    <property type="molecule type" value="Genomic_DNA"/>
</dbReference>
<accession>A0A432V7Z8</accession>
<dbReference type="InterPro" id="IPR002563">
    <property type="entry name" value="Flavin_Rdtase-like_dom"/>
</dbReference>
<gene>
    <name evidence="2" type="ORF">EET67_09225</name>
</gene>
<dbReference type="PANTHER" id="PTHR43812">
    <property type="entry name" value="BLR2425 PROTEIN"/>
    <property type="match status" value="1"/>
</dbReference>
<reference evidence="2 3" key="1">
    <citation type="submission" date="2018-11" db="EMBL/GenBank/DDBJ databases">
        <title>Pseudaminobacter arsenicus sp. nov., an arsenic-resistant bacterium isolated from arsenic-rich aquifers.</title>
        <authorList>
            <person name="Mu Y."/>
        </authorList>
    </citation>
    <scope>NUCLEOTIDE SEQUENCE [LARGE SCALE GENOMIC DNA]</scope>
    <source>
        <strain evidence="2 3">CB3</strain>
    </source>
</reference>
<dbReference type="RefSeq" id="WP_128626647.1">
    <property type="nucleotide sequence ID" value="NZ_RKST01000007.1"/>
</dbReference>
<dbReference type="AlphaFoldDB" id="A0A432V7Z8"/>
<proteinExistence type="predicted"/>
<name>A0A432V7Z8_9HYPH</name>
<keyword evidence="3" id="KW-1185">Reference proteome</keyword>
<evidence type="ECO:0000313" key="3">
    <source>
        <dbReference type="Proteomes" id="UP000281647"/>
    </source>
</evidence>
<dbReference type="GO" id="GO:0010181">
    <property type="term" value="F:FMN binding"/>
    <property type="evidence" value="ECO:0007669"/>
    <property type="project" value="InterPro"/>
</dbReference>
<protein>
    <submittedName>
        <fullName evidence="2">Flavin reductase family protein</fullName>
    </submittedName>
</protein>
<dbReference type="Proteomes" id="UP000281647">
    <property type="component" value="Unassembled WGS sequence"/>
</dbReference>
<dbReference type="OrthoDB" id="9783347at2"/>
<evidence type="ECO:0000259" key="1">
    <source>
        <dbReference type="SMART" id="SM00903"/>
    </source>
</evidence>
<sequence>MFYEPRHRDTDKLPRSPINAIVAPRPIGWISSVSSQGDINLAPYSFFNVFCSNPPIVGFSSIGVKDTLSFIRDTMEFTYSMATADLIDQVHITSSQSPRGASEFTLAGLTTAPSRLVSAPRVAESPAALECRVTQVTRLIDAAAQECDAYLVLGEVIGVHIDDRLLENGRFVTGKAAPLSRCGYNDYATILSYVSRTPA</sequence>
<dbReference type="Pfam" id="PF01613">
    <property type="entry name" value="Flavin_Reduct"/>
    <property type="match status" value="1"/>
</dbReference>
<dbReference type="Gene3D" id="2.30.110.10">
    <property type="entry name" value="Electron Transport, Fmn-binding Protein, Chain A"/>
    <property type="match status" value="1"/>
</dbReference>
<feature type="domain" description="Flavin reductase like" evidence="1">
    <location>
        <begin position="20"/>
        <end position="173"/>
    </location>
</feature>
<organism evidence="2 3">
    <name type="scientific">Borborobacter arsenicus</name>
    <dbReference type="NCBI Taxonomy" id="1851146"/>
    <lineage>
        <taxon>Bacteria</taxon>
        <taxon>Pseudomonadati</taxon>
        <taxon>Pseudomonadota</taxon>
        <taxon>Alphaproteobacteria</taxon>
        <taxon>Hyphomicrobiales</taxon>
        <taxon>Phyllobacteriaceae</taxon>
        <taxon>Borborobacter</taxon>
    </lineage>
</organism>
<dbReference type="PANTHER" id="PTHR43812:SF2">
    <property type="entry name" value="FLAVIN REDUCTASE LIKE DOMAIN-CONTAINING PROTEIN"/>
    <property type="match status" value="1"/>
</dbReference>